<evidence type="ECO:0000313" key="1">
    <source>
        <dbReference type="EMBL" id="WTW63243.1"/>
    </source>
</evidence>
<dbReference type="EMBL" id="CP108318">
    <property type="protein sequence ID" value="WTW63243.1"/>
    <property type="molecule type" value="Genomic_DNA"/>
</dbReference>
<reference evidence="1" key="1">
    <citation type="submission" date="2022-10" db="EMBL/GenBank/DDBJ databases">
        <title>The complete genomes of actinobacterial strains from the NBC collection.</title>
        <authorList>
            <person name="Joergensen T.S."/>
            <person name="Alvarez Arevalo M."/>
            <person name="Sterndorff E.B."/>
            <person name="Faurdal D."/>
            <person name="Vuksanovic O."/>
            <person name="Mourched A.-S."/>
            <person name="Charusanti P."/>
            <person name="Shaw S."/>
            <person name="Blin K."/>
            <person name="Weber T."/>
        </authorList>
    </citation>
    <scope>NUCLEOTIDE SEQUENCE</scope>
    <source>
        <strain evidence="1">NBC_00003</strain>
    </source>
</reference>
<dbReference type="AlphaFoldDB" id="A0AAU2V741"/>
<name>A0AAU2V741_9ACTN</name>
<organism evidence="1">
    <name type="scientific">Streptomyces sp. NBC_00003</name>
    <dbReference type="NCBI Taxonomy" id="2903608"/>
    <lineage>
        <taxon>Bacteria</taxon>
        <taxon>Bacillati</taxon>
        <taxon>Actinomycetota</taxon>
        <taxon>Actinomycetes</taxon>
        <taxon>Kitasatosporales</taxon>
        <taxon>Streptomycetaceae</taxon>
        <taxon>Streptomyces</taxon>
    </lineage>
</organism>
<protein>
    <submittedName>
        <fullName evidence="1">Uncharacterized protein</fullName>
    </submittedName>
</protein>
<accession>A0AAU2V741</accession>
<proteinExistence type="predicted"/>
<gene>
    <name evidence="1" type="ORF">OG549_22735</name>
</gene>
<sequence length="171" mass="18375">MPTVPVRHAQLLATTALKTWPATIGLEIEFLGHNDRGPEGVTSYAALQSKDPGFSTVLLRVDGYEHVSRGCEETVGEGNYCWAPSAAHLSLREPGLCTGHLQPLRPGDWVTHPERSAYGVVRALDPAANGMVVVDFGDPDPVGMHTSRLGRVPGHVAVELNRTTPNVPTRP</sequence>